<name>A0ABN7RBZ3_9BACT</name>
<evidence type="ECO:0000313" key="2">
    <source>
        <dbReference type="Proteomes" id="UP000679725"/>
    </source>
</evidence>
<gene>
    <name evidence="1" type="ORF">DYBT9623_01722</name>
</gene>
<organism evidence="1 2">
    <name type="scientific">Dyadobacter linearis</name>
    <dbReference type="NCBI Taxonomy" id="2823330"/>
    <lineage>
        <taxon>Bacteria</taxon>
        <taxon>Pseudomonadati</taxon>
        <taxon>Bacteroidota</taxon>
        <taxon>Cytophagia</taxon>
        <taxon>Cytophagales</taxon>
        <taxon>Spirosomataceae</taxon>
        <taxon>Dyadobacter</taxon>
    </lineage>
</organism>
<dbReference type="Proteomes" id="UP000679725">
    <property type="component" value="Unassembled WGS sequence"/>
</dbReference>
<evidence type="ECO:0008006" key="3">
    <source>
        <dbReference type="Google" id="ProtNLM"/>
    </source>
</evidence>
<sequence>MKTSLSHLPENKQDQLRAQTQIVFDKVAAGMIILFGSYARGD</sequence>
<evidence type="ECO:0000313" key="1">
    <source>
        <dbReference type="EMBL" id="CAG5068988.1"/>
    </source>
</evidence>
<dbReference type="RefSeq" id="WP_255567382.1">
    <property type="nucleotide sequence ID" value="NZ_CAJRAU010000002.1"/>
</dbReference>
<protein>
    <recommendedName>
        <fullName evidence="3">Nucleotidyltransferase domain-containing protein</fullName>
    </recommendedName>
</protein>
<reference evidence="1 2" key="1">
    <citation type="submission" date="2021-04" db="EMBL/GenBank/DDBJ databases">
        <authorList>
            <person name="Rodrigo-Torres L."/>
            <person name="Arahal R. D."/>
            <person name="Lucena T."/>
        </authorList>
    </citation>
    <scope>NUCLEOTIDE SEQUENCE [LARGE SCALE GENOMIC DNA]</scope>
    <source>
        <strain evidence="1 2">CECT 9623</strain>
    </source>
</reference>
<comment type="caution">
    <text evidence="1">The sequence shown here is derived from an EMBL/GenBank/DDBJ whole genome shotgun (WGS) entry which is preliminary data.</text>
</comment>
<keyword evidence="2" id="KW-1185">Reference proteome</keyword>
<dbReference type="EMBL" id="CAJRAU010000002">
    <property type="protein sequence ID" value="CAG5068988.1"/>
    <property type="molecule type" value="Genomic_DNA"/>
</dbReference>
<dbReference type="InterPro" id="IPR043519">
    <property type="entry name" value="NT_sf"/>
</dbReference>
<proteinExistence type="predicted"/>
<dbReference type="SUPFAM" id="SSF81301">
    <property type="entry name" value="Nucleotidyltransferase"/>
    <property type="match status" value="1"/>
</dbReference>
<accession>A0ABN7RBZ3</accession>